<gene>
    <name evidence="10" type="ORF">DERF_000562</name>
</gene>
<reference evidence="10" key="2">
    <citation type="journal article" date="2022" name="Res Sq">
        <title>Comparative Genomics Reveals Insights into the Divergent Evolution of Astigmatic Mites and Household Pest Adaptations.</title>
        <authorList>
            <person name="Xiong Q."/>
            <person name="Wan A.T.-Y."/>
            <person name="Liu X.-Y."/>
            <person name="Fung C.S.-H."/>
            <person name="Xiao X."/>
            <person name="Malainual N."/>
            <person name="Hou J."/>
            <person name="Wang L."/>
            <person name="Wang M."/>
            <person name="Yang K."/>
            <person name="Cui Y."/>
            <person name="Leung E."/>
            <person name="Nong W."/>
            <person name="Shin S.-K."/>
            <person name="Au S."/>
            <person name="Jeong K.Y."/>
            <person name="Chew F.T."/>
            <person name="Hui J."/>
            <person name="Leung T.F."/>
            <person name="Tungtrongchitr A."/>
            <person name="Zhong N."/>
            <person name="Liu Z."/>
            <person name="Tsui S."/>
        </authorList>
    </citation>
    <scope>NUCLEOTIDE SEQUENCE</scope>
    <source>
        <strain evidence="10">Derf</strain>
        <tissue evidence="10">Whole organism</tissue>
    </source>
</reference>
<comment type="caution">
    <text evidence="10">The sequence shown here is derived from an EMBL/GenBank/DDBJ whole genome shotgun (WGS) entry which is preliminary data.</text>
</comment>
<dbReference type="EMBL" id="ASGP02000001">
    <property type="protein sequence ID" value="KAH9526478.1"/>
    <property type="molecule type" value="Genomic_DNA"/>
</dbReference>
<feature type="domain" description="Saposin B-type" evidence="8">
    <location>
        <begin position="231"/>
        <end position="312"/>
    </location>
</feature>
<keyword evidence="4" id="KW-0677">Repeat</keyword>
<protein>
    <submittedName>
        <fullName evidence="10">Uncharacterized protein</fullName>
    </submittedName>
</protein>
<organism evidence="10 11">
    <name type="scientific">Dermatophagoides farinae</name>
    <name type="common">American house dust mite</name>
    <dbReference type="NCBI Taxonomy" id="6954"/>
    <lineage>
        <taxon>Eukaryota</taxon>
        <taxon>Metazoa</taxon>
        <taxon>Ecdysozoa</taxon>
        <taxon>Arthropoda</taxon>
        <taxon>Chelicerata</taxon>
        <taxon>Arachnida</taxon>
        <taxon>Acari</taxon>
        <taxon>Acariformes</taxon>
        <taxon>Sarcoptiformes</taxon>
        <taxon>Astigmata</taxon>
        <taxon>Psoroptidia</taxon>
        <taxon>Analgoidea</taxon>
        <taxon>Pyroglyphidae</taxon>
        <taxon>Dermatophagoidinae</taxon>
        <taxon>Dermatophagoides</taxon>
    </lineage>
</organism>
<dbReference type="PANTHER" id="PTHR11480">
    <property type="entry name" value="SAPOSIN-RELATED"/>
    <property type="match status" value="1"/>
</dbReference>
<dbReference type="InterPro" id="IPR007856">
    <property type="entry name" value="SapB_1"/>
</dbReference>
<dbReference type="InterPro" id="IPR011001">
    <property type="entry name" value="Saposin-like"/>
</dbReference>
<evidence type="ECO:0000256" key="2">
    <source>
        <dbReference type="ARBA" id="ARBA00022525"/>
    </source>
</evidence>
<comment type="subcellular location">
    <subcellularLocation>
        <location evidence="1">Secreted</location>
    </subcellularLocation>
</comment>
<evidence type="ECO:0000259" key="9">
    <source>
        <dbReference type="PROSITE" id="PS51110"/>
    </source>
</evidence>
<evidence type="ECO:0000259" key="8">
    <source>
        <dbReference type="PROSITE" id="PS50015"/>
    </source>
</evidence>
<evidence type="ECO:0000256" key="5">
    <source>
        <dbReference type="ARBA" id="ARBA00023157"/>
    </source>
</evidence>
<feature type="signal peptide" evidence="7">
    <location>
        <begin position="1"/>
        <end position="21"/>
    </location>
</feature>
<dbReference type="GO" id="GO:0005764">
    <property type="term" value="C:lysosome"/>
    <property type="evidence" value="ECO:0007669"/>
    <property type="project" value="InterPro"/>
</dbReference>
<dbReference type="SUPFAM" id="SSF47862">
    <property type="entry name" value="Saposin"/>
    <property type="match status" value="4"/>
</dbReference>
<feature type="domain" description="Saposin B-type" evidence="8">
    <location>
        <begin position="114"/>
        <end position="194"/>
    </location>
</feature>
<dbReference type="InterPro" id="IPR051428">
    <property type="entry name" value="Sphingo_Act-Surfact_Prot"/>
</dbReference>
<keyword evidence="5" id="KW-1015">Disulfide bond</keyword>
<evidence type="ECO:0000256" key="4">
    <source>
        <dbReference type="ARBA" id="ARBA00022737"/>
    </source>
</evidence>
<accession>A0A922L8S5</accession>
<sequence>MRILTLAIVAILYIGLNQTNALRDNEACDACQKWSNFIWNITHNMNDELYDSMSKLCSDYSELPKQSFCNKTVHALIGFLNQRWDKDKICYDIKACQDSNDDGVREFDDFLVNDDVDCKFCIYVNSKIKELMTGSPTELELKTHFEDACHYLKSFEQECLGMVDEYIDMLFQYMKESFVPENLCKSLRVCPKQTGPLKKENSIRLPSASEMINIMPVNMSLVYPKEATGRETPTCMICKKLVKIIQRQLQDNATDEQIINVLTEVCQLFPRKDIDNCQKVVSNYVKQLIQILSQDIDSDTACLLAGLCGNQSLNDYLKGTLIDRQHQLNGNALCTECELIAHFIQNSIYDYQTEEQIENFIKNHLCDKMSFIINTANCQAFIDQYGPIIMQTIAQDVFNPDMLCFKELKLCKRAKIHVITPQSHDRCQICQEIVKDLANGSYNDIEIDRIVERGCSRLPKSHQVDCALLIKTFSPYFLDMLDRYDNAEKICESVDICLIPGKIHKLGGHKCTYGPSYWCHSVTHANSCNAFKYCHQKRCVQWPQPQHHQHQQQQQQQNFQYIN</sequence>
<evidence type="ECO:0000256" key="1">
    <source>
        <dbReference type="ARBA" id="ARBA00004613"/>
    </source>
</evidence>
<dbReference type="SMART" id="SM00162">
    <property type="entry name" value="SAPA"/>
    <property type="match status" value="1"/>
</dbReference>
<feature type="domain" description="Saposin B-type" evidence="8">
    <location>
        <begin position="423"/>
        <end position="501"/>
    </location>
</feature>
<dbReference type="GO" id="GO:0016020">
    <property type="term" value="C:membrane"/>
    <property type="evidence" value="ECO:0007669"/>
    <property type="project" value="GOC"/>
</dbReference>
<dbReference type="PRINTS" id="PR01797">
    <property type="entry name" value="SAPOSIN"/>
</dbReference>
<dbReference type="Gene3D" id="1.10.225.10">
    <property type="entry name" value="Saposin-like"/>
    <property type="match status" value="5"/>
</dbReference>
<dbReference type="Pfam" id="PF03489">
    <property type="entry name" value="SapB_2"/>
    <property type="match status" value="3"/>
</dbReference>
<feature type="chain" id="PRO_5038093025" evidence="7">
    <location>
        <begin position="22"/>
        <end position="563"/>
    </location>
</feature>
<evidence type="ECO:0000313" key="10">
    <source>
        <dbReference type="EMBL" id="KAH9526478.1"/>
    </source>
</evidence>
<feature type="domain" description="Saposin B-type" evidence="8">
    <location>
        <begin position="330"/>
        <end position="415"/>
    </location>
</feature>
<feature type="domain" description="Saposin A-type" evidence="9">
    <location>
        <begin position="504"/>
        <end position="544"/>
    </location>
</feature>
<dbReference type="Pfam" id="PF05184">
    <property type="entry name" value="SapB_1"/>
    <property type="match status" value="1"/>
</dbReference>
<dbReference type="InterPro" id="IPR008138">
    <property type="entry name" value="SapB_2"/>
</dbReference>
<dbReference type="PROSITE" id="PS50015">
    <property type="entry name" value="SAP_B"/>
    <property type="match status" value="4"/>
</dbReference>
<proteinExistence type="predicted"/>
<dbReference type="InterPro" id="IPR003119">
    <property type="entry name" value="SAP_A"/>
</dbReference>
<dbReference type="PROSITE" id="PS51110">
    <property type="entry name" value="SAP_A"/>
    <property type="match status" value="1"/>
</dbReference>
<dbReference type="GO" id="GO:0006665">
    <property type="term" value="P:sphingolipid metabolic process"/>
    <property type="evidence" value="ECO:0007669"/>
    <property type="project" value="InterPro"/>
</dbReference>
<evidence type="ECO:0000313" key="11">
    <source>
        <dbReference type="Proteomes" id="UP000790347"/>
    </source>
</evidence>
<keyword evidence="3 7" id="KW-0732">Signal</keyword>
<keyword evidence="2" id="KW-0964">Secreted</keyword>
<dbReference type="Pfam" id="PF02199">
    <property type="entry name" value="SapA"/>
    <property type="match status" value="1"/>
</dbReference>
<reference evidence="10" key="1">
    <citation type="submission" date="2013-05" db="EMBL/GenBank/DDBJ databases">
        <authorList>
            <person name="Yim A.K.Y."/>
            <person name="Chan T.F."/>
            <person name="Ji K.M."/>
            <person name="Liu X.Y."/>
            <person name="Zhou J.W."/>
            <person name="Li R.Q."/>
            <person name="Yang K.Y."/>
            <person name="Li J."/>
            <person name="Li M."/>
            <person name="Law P.T.W."/>
            <person name="Wu Y.L."/>
            <person name="Cai Z.L."/>
            <person name="Qin H."/>
            <person name="Bao Y."/>
            <person name="Leung R.K.K."/>
            <person name="Ng P.K.S."/>
            <person name="Zou J."/>
            <person name="Zhong X.J."/>
            <person name="Ran P.X."/>
            <person name="Zhong N.S."/>
            <person name="Liu Z.G."/>
            <person name="Tsui S.K.W."/>
        </authorList>
    </citation>
    <scope>NUCLEOTIDE SEQUENCE</scope>
    <source>
        <strain evidence="10">Derf</strain>
        <tissue evidence="10">Whole organism</tissue>
    </source>
</reference>
<dbReference type="GO" id="GO:0005576">
    <property type="term" value="C:extracellular region"/>
    <property type="evidence" value="ECO:0007669"/>
    <property type="project" value="UniProtKB-SubCell"/>
</dbReference>
<dbReference type="Proteomes" id="UP000790347">
    <property type="component" value="Unassembled WGS sequence"/>
</dbReference>
<dbReference type="InterPro" id="IPR008139">
    <property type="entry name" value="SaposinB_dom"/>
</dbReference>
<keyword evidence="11" id="KW-1185">Reference proteome</keyword>
<dbReference type="SMART" id="SM00741">
    <property type="entry name" value="SapB"/>
    <property type="match status" value="5"/>
</dbReference>
<dbReference type="AlphaFoldDB" id="A0A922L8S5"/>
<name>A0A922L8S5_DERFA</name>
<evidence type="ECO:0000256" key="7">
    <source>
        <dbReference type="SAM" id="SignalP"/>
    </source>
</evidence>
<keyword evidence="6" id="KW-0325">Glycoprotein</keyword>
<evidence type="ECO:0000256" key="3">
    <source>
        <dbReference type="ARBA" id="ARBA00022729"/>
    </source>
</evidence>
<evidence type="ECO:0000256" key="6">
    <source>
        <dbReference type="ARBA" id="ARBA00023180"/>
    </source>
</evidence>
<dbReference type="InterPro" id="IPR008373">
    <property type="entry name" value="Saposin"/>
</dbReference>